<reference evidence="2 3" key="1">
    <citation type="submission" date="2017-02" db="EMBL/GenBank/DDBJ databases">
        <authorList>
            <person name="Peterson S.W."/>
        </authorList>
    </citation>
    <scope>NUCLEOTIDE SEQUENCE [LARGE SCALE GENOMIC DNA]</scope>
    <source>
        <strain evidence="2 3">ATCC 35992</strain>
    </source>
</reference>
<name>A0A1T4VWY6_9FIRM</name>
<dbReference type="EMBL" id="FUXZ01000011">
    <property type="protein sequence ID" value="SKA69447.1"/>
    <property type="molecule type" value="Genomic_DNA"/>
</dbReference>
<feature type="signal peptide" evidence="1">
    <location>
        <begin position="1"/>
        <end position="18"/>
    </location>
</feature>
<dbReference type="Proteomes" id="UP000190814">
    <property type="component" value="Unassembled WGS sequence"/>
</dbReference>
<proteinExistence type="predicted"/>
<evidence type="ECO:0000313" key="3">
    <source>
        <dbReference type="Proteomes" id="UP000190814"/>
    </source>
</evidence>
<sequence length="516" mass="59151">MKKMNKAAALVLSTAMLAGLGCGCDNYVSVNADTQAAQTIQTANVTENGKGILDGFKIIKVFNFNDKYANIVLKNDKYTVERRKDKNVTGHEKQALFRIDGKKIVDYTSEDIEVLSNGCVFARNYLYSNSMKLANTKVTRVYNIDDNYILARLKKKYDYRIFDSKGKVVKKIKNRSDLISVIKEYKLFNYYFDEGIDETDFKEENFKNNLVKFNLVQNAANGTISNKDGKEIATSKDNIHFYNNCYAVNSASNKFELYNATGTMIKSFDWNFDMGEESCIVFSDTDGKRALISSEYGSGTIYIVDLESGKTKEMNIKSKNSKFNSRDIRFYEDLNVFSVTFSYADSGEYEYEVAGFYDLDGNNVFKNNDEIKVREYLGNGYFSFTKNNKLCIGLLKSFPEVKATKLVKKIRLWKDYPKATKIKKTKKNGNTLNITLKKVKKVKGYAVKVYSTEINALNDIKPVTFKSKKPLVKVNLKKFKNKKKLYVKVYTYVKDIDGNQLKTYSYDFMVKEVKVK</sequence>
<feature type="chain" id="PRO_5038850653" description="Arylsulfotransferase (ASST)" evidence="1">
    <location>
        <begin position="19"/>
        <end position="516"/>
    </location>
</feature>
<evidence type="ECO:0000313" key="2">
    <source>
        <dbReference type="EMBL" id="SKA69447.1"/>
    </source>
</evidence>
<evidence type="ECO:0008006" key="4">
    <source>
        <dbReference type="Google" id="ProtNLM"/>
    </source>
</evidence>
<accession>A0A1T4VWY6</accession>
<dbReference type="SUPFAM" id="SSF82171">
    <property type="entry name" value="DPP6 N-terminal domain-like"/>
    <property type="match status" value="1"/>
</dbReference>
<evidence type="ECO:0000256" key="1">
    <source>
        <dbReference type="SAM" id="SignalP"/>
    </source>
</evidence>
<dbReference type="AlphaFoldDB" id="A0A1T4VWY6"/>
<organism evidence="2 3">
    <name type="scientific">Eubacterium uniforme</name>
    <dbReference type="NCBI Taxonomy" id="39495"/>
    <lineage>
        <taxon>Bacteria</taxon>
        <taxon>Bacillati</taxon>
        <taxon>Bacillota</taxon>
        <taxon>Clostridia</taxon>
        <taxon>Eubacteriales</taxon>
        <taxon>Eubacteriaceae</taxon>
        <taxon>Eubacterium</taxon>
    </lineage>
</organism>
<keyword evidence="3" id="KW-1185">Reference proteome</keyword>
<keyword evidence="1" id="KW-0732">Signal</keyword>
<gene>
    <name evidence="2" type="ORF">SAMN02745111_01852</name>
</gene>
<protein>
    <recommendedName>
        <fullName evidence="4">Arylsulfotransferase (ASST)</fullName>
    </recommendedName>
</protein>
<dbReference type="PROSITE" id="PS51257">
    <property type="entry name" value="PROKAR_LIPOPROTEIN"/>
    <property type="match status" value="1"/>
</dbReference>
<dbReference type="RefSeq" id="WP_078766700.1">
    <property type="nucleotide sequence ID" value="NZ_FUXZ01000011.1"/>
</dbReference>